<proteinExistence type="predicted"/>
<name>A0ACC6TRE6_9CREN</name>
<dbReference type="Proteomes" id="UP000053480">
    <property type="component" value="Unassembled WGS sequence"/>
</dbReference>
<sequence>MPSKYLFITKDKVFSYDGKVREMKKVKELDGYEIRLARPMIVYDVEELELQDLMEVLSGPLKLVLDLRFTDFIVYVDHYSKKVEIFANKGKYLELPYSYLPLLRYVLAKIPGGILLENADLSFED</sequence>
<reference evidence="1" key="1">
    <citation type="submission" date="2024-07" db="EMBL/GenBank/DDBJ databases">
        <title>Metagenome and Metagenome-Assembled Genomes of Archaea from a hot spring from the geothermal field of Los Azufres, Mexico.</title>
        <authorList>
            <person name="Marin-Paredes R."/>
            <person name="Martinez-Romero E."/>
            <person name="Servin-Garciduenas L.E."/>
        </authorList>
    </citation>
    <scope>NUCLEOTIDE SEQUENCE</scope>
    <source>
        <strain evidence="1">AZ1-454</strain>
    </source>
</reference>
<organism evidence="1 2">
    <name type="scientific">Candidatus Aramenus sulfurataquae</name>
    <dbReference type="NCBI Taxonomy" id="1326980"/>
    <lineage>
        <taxon>Archaea</taxon>
        <taxon>Thermoproteota</taxon>
        <taxon>Thermoprotei</taxon>
        <taxon>Sulfolobales</taxon>
        <taxon>Sulfolobaceae</taxon>
        <taxon>Candidatus Aramenus</taxon>
    </lineage>
</organism>
<gene>
    <name evidence="1" type="ORF">TQ35_0009635</name>
</gene>
<evidence type="ECO:0000313" key="2">
    <source>
        <dbReference type="Proteomes" id="UP000053480"/>
    </source>
</evidence>
<protein>
    <submittedName>
        <fullName evidence="1">Uncharacterized protein</fullName>
    </submittedName>
</protein>
<comment type="caution">
    <text evidence="1">The sequence shown here is derived from an EMBL/GenBank/DDBJ whole genome shotgun (WGS) entry which is preliminary data.</text>
</comment>
<accession>A0ACC6TRE6</accession>
<evidence type="ECO:0000313" key="1">
    <source>
        <dbReference type="EMBL" id="MEW9492441.1"/>
    </source>
</evidence>
<dbReference type="EMBL" id="JZWS03000034">
    <property type="protein sequence ID" value="MEW9492441.1"/>
    <property type="molecule type" value="Genomic_DNA"/>
</dbReference>